<dbReference type="InterPro" id="IPR000515">
    <property type="entry name" value="MetI-like"/>
</dbReference>
<sequence length="239" mass="25165">MDYDWELLGFGPDGWGPVLLRAAGVTVAVSVTAFLLGVVLGTLCAWAKIGGNRPVRAAAEAYTVILRGIPDLLVIYLFYFGGRQVVAWAGGMLGLQGPFDISGFAAGAIAIGLISGAGQAEVFRGAYHAIPVGSLEAARVVGMRRFLMFRRIIAPQALSTAIPGLGNQWQSVIKESALVSVTGLVETMRQVTVAAGSTEMPFFFFAAGAVIYLIITSISGLVFKGAELWSQRGQAPARL</sequence>
<keyword evidence="8 9" id="KW-0472">Membrane</keyword>
<evidence type="ECO:0000256" key="1">
    <source>
        <dbReference type="ARBA" id="ARBA00004429"/>
    </source>
</evidence>
<keyword evidence="7 9" id="KW-1133">Transmembrane helix</keyword>
<dbReference type="NCBIfam" id="TIGR01726">
    <property type="entry name" value="HEQRo_perm_3TM"/>
    <property type="match status" value="1"/>
</dbReference>
<comment type="caution">
    <text evidence="11">The sequence shown here is derived from an EMBL/GenBank/DDBJ whole genome shotgun (WGS) entry which is preliminary data.</text>
</comment>
<dbReference type="EMBL" id="MLCO01000201">
    <property type="protein sequence ID" value="ONG50137.1"/>
    <property type="molecule type" value="Genomic_DNA"/>
</dbReference>
<evidence type="ECO:0000256" key="5">
    <source>
        <dbReference type="ARBA" id="ARBA00022519"/>
    </source>
</evidence>
<dbReference type="InterPro" id="IPR035906">
    <property type="entry name" value="MetI-like_sf"/>
</dbReference>
<evidence type="ECO:0000256" key="7">
    <source>
        <dbReference type="ARBA" id="ARBA00022989"/>
    </source>
</evidence>
<dbReference type="Gene3D" id="1.10.3720.10">
    <property type="entry name" value="MetI-like"/>
    <property type="match status" value="1"/>
</dbReference>
<dbReference type="InterPro" id="IPR051613">
    <property type="entry name" value="ABC_transp_permease_HisMQ"/>
</dbReference>
<feature type="transmembrane region" description="Helical" evidence="9">
    <location>
        <begin position="59"/>
        <end position="79"/>
    </location>
</feature>
<gene>
    <name evidence="11" type="ORF">BKE38_19135</name>
</gene>
<dbReference type="RefSeq" id="WP_076958912.1">
    <property type="nucleotide sequence ID" value="NZ_MLCO01000201.1"/>
</dbReference>
<evidence type="ECO:0000256" key="4">
    <source>
        <dbReference type="ARBA" id="ARBA00022475"/>
    </source>
</evidence>
<evidence type="ECO:0000256" key="2">
    <source>
        <dbReference type="ARBA" id="ARBA00010072"/>
    </source>
</evidence>
<evidence type="ECO:0000259" key="10">
    <source>
        <dbReference type="PROSITE" id="PS50928"/>
    </source>
</evidence>
<name>A0A1V2GZ55_9PROT</name>
<keyword evidence="4" id="KW-1003">Cell membrane</keyword>
<dbReference type="CDD" id="cd06261">
    <property type="entry name" value="TM_PBP2"/>
    <property type="match status" value="1"/>
</dbReference>
<dbReference type="GO" id="GO:0043190">
    <property type="term" value="C:ATP-binding cassette (ABC) transporter complex"/>
    <property type="evidence" value="ECO:0007669"/>
    <property type="project" value="InterPro"/>
</dbReference>
<dbReference type="AlphaFoldDB" id="A0A1V2GZ55"/>
<dbReference type="SUPFAM" id="SSF161098">
    <property type="entry name" value="MetI-like"/>
    <property type="match status" value="1"/>
</dbReference>
<keyword evidence="3 9" id="KW-0813">Transport</keyword>
<evidence type="ECO:0000256" key="3">
    <source>
        <dbReference type="ARBA" id="ARBA00022448"/>
    </source>
</evidence>
<feature type="transmembrane region" description="Helical" evidence="9">
    <location>
        <begin position="20"/>
        <end position="47"/>
    </location>
</feature>
<keyword evidence="6 9" id="KW-0812">Transmembrane</keyword>
<feature type="domain" description="ABC transmembrane type-1" evidence="10">
    <location>
        <begin position="23"/>
        <end position="223"/>
    </location>
</feature>
<comment type="similarity">
    <text evidence="2">Belongs to the binding-protein-dependent transport system permease family. HisMQ subfamily.</text>
</comment>
<protein>
    <submittedName>
        <fullName evidence="11">ABC transporter permease</fullName>
    </submittedName>
</protein>
<dbReference type="GO" id="GO:0022857">
    <property type="term" value="F:transmembrane transporter activity"/>
    <property type="evidence" value="ECO:0007669"/>
    <property type="project" value="InterPro"/>
</dbReference>
<organism evidence="11 12">
    <name type="scientific">Teichococcus deserti</name>
    <dbReference type="NCBI Taxonomy" id="1817963"/>
    <lineage>
        <taxon>Bacteria</taxon>
        <taxon>Pseudomonadati</taxon>
        <taxon>Pseudomonadota</taxon>
        <taxon>Alphaproteobacteria</taxon>
        <taxon>Acetobacterales</taxon>
        <taxon>Roseomonadaceae</taxon>
        <taxon>Roseomonas</taxon>
    </lineage>
</organism>
<dbReference type="PANTHER" id="PTHR30133">
    <property type="entry name" value="CATIONIC AMINO ACID TRANSPORTER, MEMBRANE COMPONENT"/>
    <property type="match status" value="1"/>
</dbReference>
<keyword evidence="12" id="KW-1185">Reference proteome</keyword>
<dbReference type="Proteomes" id="UP000188879">
    <property type="component" value="Unassembled WGS sequence"/>
</dbReference>
<evidence type="ECO:0000313" key="11">
    <source>
        <dbReference type="EMBL" id="ONG50137.1"/>
    </source>
</evidence>
<reference evidence="11 12" key="1">
    <citation type="submission" date="2016-10" db="EMBL/GenBank/DDBJ databases">
        <title>Draft Genome sequence of Roseomonas sp. strain M3.</title>
        <authorList>
            <person name="Subhash Y."/>
            <person name="Lee S."/>
        </authorList>
    </citation>
    <scope>NUCLEOTIDE SEQUENCE [LARGE SCALE GENOMIC DNA]</scope>
    <source>
        <strain evidence="11 12">M3</strain>
    </source>
</reference>
<comment type="subcellular location">
    <subcellularLocation>
        <location evidence="1">Cell inner membrane</location>
        <topology evidence="1">Multi-pass membrane protein</topology>
    </subcellularLocation>
    <subcellularLocation>
        <location evidence="9">Cell membrane</location>
        <topology evidence="9">Multi-pass membrane protein</topology>
    </subcellularLocation>
</comment>
<evidence type="ECO:0000256" key="6">
    <source>
        <dbReference type="ARBA" id="ARBA00022692"/>
    </source>
</evidence>
<dbReference type="PANTHER" id="PTHR30133:SF2">
    <property type="entry name" value="ARGININE ABC TRANSPORTER PERMEASE PROTEIN ARTQ"/>
    <property type="match status" value="1"/>
</dbReference>
<dbReference type="OrthoDB" id="9815029at2"/>
<proteinExistence type="inferred from homology"/>
<keyword evidence="5" id="KW-0997">Cell inner membrane</keyword>
<evidence type="ECO:0000313" key="12">
    <source>
        <dbReference type="Proteomes" id="UP000188879"/>
    </source>
</evidence>
<feature type="transmembrane region" description="Helical" evidence="9">
    <location>
        <begin position="202"/>
        <end position="223"/>
    </location>
</feature>
<dbReference type="InterPro" id="IPR010065">
    <property type="entry name" value="AA_ABC_transptr_permease_3TM"/>
</dbReference>
<dbReference type="Pfam" id="PF00528">
    <property type="entry name" value="BPD_transp_1"/>
    <property type="match status" value="1"/>
</dbReference>
<dbReference type="PROSITE" id="PS50928">
    <property type="entry name" value="ABC_TM1"/>
    <property type="match status" value="1"/>
</dbReference>
<evidence type="ECO:0000256" key="9">
    <source>
        <dbReference type="RuleBase" id="RU363032"/>
    </source>
</evidence>
<evidence type="ECO:0000256" key="8">
    <source>
        <dbReference type="ARBA" id="ARBA00023136"/>
    </source>
</evidence>
<accession>A0A1V2GZ55</accession>